<dbReference type="SUPFAM" id="SSF50998">
    <property type="entry name" value="Quinoprotein alcohol dehydrogenase-like"/>
    <property type="match status" value="1"/>
</dbReference>
<sequence>GYGIGCVDRGRFFQFDRHGDRARLSCLEAATGKLVWKFEYPTDYLDRYDYNAGPRSSPVVDGERVYIFGVEGMLHCLTVSDGKPLWKVDTAKRFGVVQNFFGVGSSPVVERDLLIVMVGGSTTESRDIGQYDLRRVVGNGTGVVAFDKHTGEVKYAITDELASYATPQLATIGGRRWCFVFARGGLIGFDPSSGKVDFHYPWRARLLESANASTPVVVDDEGFISEAYGPGSSLLKVHPGGYKVLWSDGPVRHKAMQTHWNTPIYHRGYLYGCSGRHMAEAELRCIQWSTGKVMWSRPGLRRTSLLCVDGHFVCLSEDGTLRLIEATEKAYVEVARVTLRQPAADRVADRGADPTVPFLERRRLLQYPAWAAPILCDGLLYVRGRDRLVCLRLIRQQLLRRR</sequence>
<dbReference type="AlphaFoldDB" id="A0A0F9D239"/>
<protein>
    <recommendedName>
        <fullName evidence="1">Pyrrolo-quinoline quinone repeat domain-containing protein</fullName>
    </recommendedName>
</protein>
<dbReference type="InterPro" id="IPR002372">
    <property type="entry name" value="PQQ_rpt_dom"/>
</dbReference>
<comment type="caution">
    <text evidence="2">The sequence shown here is derived from an EMBL/GenBank/DDBJ whole genome shotgun (WGS) entry which is preliminary data.</text>
</comment>
<evidence type="ECO:0000313" key="2">
    <source>
        <dbReference type="EMBL" id="KKL55758.1"/>
    </source>
</evidence>
<proteinExistence type="predicted"/>
<dbReference type="EMBL" id="LAZR01030727">
    <property type="protein sequence ID" value="KKL55758.1"/>
    <property type="molecule type" value="Genomic_DNA"/>
</dbReference>
<dbReference type="Pfam" id="PF13360">
    <property type="entry name" value="PQQ_2"/>
    <property type="match status" value="1"/>
</dbReference>
<evidence type="ECO:0000259" key="1">
    <source>
        <dbReference type="Pfam" id="PF13360"/>
    </source>
</evidence>
<organism evidence="2">
    <name type="scientific">marine sediment metagenome</name>
    <dbReference type="NCBI Taxonomy" id="412755"/>
    <lineage>
        <taxon>unclassified sequences</taxon>
        <taxon>metagenomes</taxon>
        <taxon>ecological metagenomes</taxon>
    </lineage>
</organism>
<feature type="non-terminal residue" evidence="2">
    <location>
        <position position="1"/>
    </location>
</feature>
<dbReference type="InterPro" id="IPR015943">
    <property type="entry name" value="WD40/YVTN_repeat-like_dom_sf"/>
</dbReference>
<reference evidence="2" key="1">
    <citation type="journal article" date="2015" name="Nature">
        <title>Complex archaea that bridge the gap between prokaryotes and eukaryotes.</title>
        <authorList>
            <person name="Spang A."/>
            <person name="Saw J.H."/>
            <person name="Jorgensen S.L."/>
            <person name="Zaremba-Niedzwiedzka K."/>
            <person name="Martijn J."/>
            <person name="Lind A.E."/>
            <person name="van Eijk R."/>
            <person name="Schleper C."/>
            <person name="Guy L."/>
            <person name="Ettema T.J."/>
        </authorList>
    </citation>
    <scope>NUCLEOTIDE SEQUENCE</scope>
</reference>
<dbReference type="InterPro" id="IPR011047">
    <property type="entry name" value="Quinoprotein_ADH-like_sf"/>
</dbReference>
<dbReference type="PANTHER" id="PTHR34512">
    <property type="entry name" value="CELL SURFACE PROTEIN"/>
    <property type="match status" value="1"/>
</dbReference>
<dbReference type="PANTHER" id="PTHR34512:SF30">
    <property type="entry name" value="OUTER MEMBRANE PROTEIN ASSEMBLY FACTOR BAMB"/>
    <property type="match status" value="1"/>
</dbReference>
<accession>A0A0F9D239</accession>
<feature type="domain" description="Pyrrolo-quinoline quinone repeat" evidence="1">
    <location>
        <begin position="22"/>
        <end position="296"/>
    </location>
</feature>
<dbReference type="Gene3D" id="2.130.10.10">
    <property type="entry name" value="YVTN repeat-like/Quinoprotein amine dehydrogenase"/>
    <property type="match status" value="2"/>
</dbReference>
<gene>
    <name evidence="2" type="ORF">LCGC14_2252220</name>
</gene>
<name>A0A0F9D239_9ZZZZ</name>